<dbReference type="EMBL" id="JAHUTJ010039358">
    <property type="protein sequence ID" value="MED6279307.1"/>
    <property type="molecule type" value="Genomic_DNA"/>
</dbReference>
<protein>
    <submittedName>
        <fullName evidence="2">Uncharacterized protein</fullName>
    </submittedName>
</protein>
<evidence type="ECO:0000313" key="2">
    <source>
        <dbReference type="EMBL" id="MED6279307.1"/>
    </source>
</evidence>
<reference evidence="2 3" key="1">
    <citation type="submission" date="2021-06" db="EMBL/GenBank/DDBJ databases">
        <authorList>
            <person name="Palmer J.M."/>
        </authorList>
    </citation>
    <scope>NUCLEOTIDE SEQUENCE [LARGE SCALE GENOMIC DNA]</scope>
    <source>
        <strain evidence="2 3">CL_MEX2019</strain>
        <tissue evidence="2">Muscle</tissue>
    </source>
</reference>
<organism evidence="2 3">
    <name type="scientific">Characodon lateralis</name>
    <dbReference type="NCBI Taxonomy" id="208331"/>
    <lineage>
        <taxon>Eukaryota</taxon>
        <taxon>Metazoa</taxon>
        <taxon>Chordata</taxon>
        <taxon>Craniata</taxon>
        <taxon>Vertebrata</taxon>
        <taxon>Euteleostomi</taxon>
        <taxon>Actinopterygii</taxon>
        <taxon>Neopterygii</taxon>
        <taxon>Teleostei</taxon>
        <taxon>Neoteleostei</taxon>
        <taxon>Acanthomorphata</taxon>
        <taxon>Ovalentaria</taxon>
        <taxon>Atherinomorphae</taxon>
        <taxon>Cyprinodontiformes</taxon>
        <taxon>Goodeidae</taxon>
        <taxon>Characodon</taxon>
    </lineage>
</organism>
<gene>
    <name evidence="2" type="ORF">CHARACLAT_033117</name>
</gene>
<comment type="caution">
    <text evidence="2">The sequence shown here is derived from an EMBL/GenBank/DDBJ whole genome shotgun (WGS) entry which is preliminary data.</text>
</comment>
<feature type="region of interest" description="Disordered" evidence="1">
    <location>
        <begin position="53"/>
        <end position="73"/>
    </location>
</feature>
<proteinExistence type="predicted"/>
<feature type="compositionally biased region" description="Acidic residues" evidence="1">
    <location>
        <begin position="53"/>
        <end position="62"/>
    </location>
</feature>
<dbReference type="Proteomes" id="UP001352852">
    <property type="component" value="Unassembled WGS sequence"/>
</dbReference>
<evidence type="ECO:0000256" key="1">
    <source>
        <dbReference type="SAM" id="MobiDB-lite"/>
    </source>
</evidence>
<evidence type="ECO:0000313" key="3">
    <source>
        <dbReference type="Proteomes" id="UP001352852"/>
    </source>
</evidence>
<keyword evidence="3" id="KW-1185">Reference proteome</keyword>
<accession>A0ABU7DWF6</accession>
<sequence>MINQFSLFRYFRLTYFLFCMKDVKVVQMNILNTLIISPTKTWRVKNQVGSDSDAFDSSDLDAEPQISQMNPGQQKAAIKGQNISWRKKTFEPPECTSKGPCAKPDQIHTPLEYFRKYSVQKSNSHRNLNTTVKELETLIGLYLHMGLWQIP</sequence>
<name>A0ABU7DWF6_9TELE</name>